<protein>
    <submittedName>
        <fullName evidence="1">Uncharacterized protein</fullName>
    </submittedName>
</protein>
<proteinExistence type="predicted"/>
<feature type="non-terminal residue" evidence="1">
    <location>
        <position position="168"/>
    </location>
</feature>
<reference evidence="1" key="1">
    <citation type="submission" date="2018-06" db="EMBL/GenBank/DDBJ databases">
        <authorList>
            <person name="Zhirakovskaya E."/>
        </authorList>
    </citation>
    <scope>NUCLEOTIDE SEQUENCE</scope>
</reference>
<sequence length="168" mass="18248">MYLKKINFLFLLLGVQFATAQLKIGENPNSIDAASIIELESTTKTLVLTRVTNSQMLSITPLKGALVYNTDTQRVHYYDGTQWNEIKDSASATTQLTKTDIEGMGFVDGTHTTDTNLSKTDIEGMGFVDGAHTTDTNLSKTDIEGMGFVDGAHTTDTNLSKTDIEGMG</sequence>
<dbReference type="AlphaFoldDB" id="A0A3B0SXC7"/>
<organism evidence="1">
    <name type="scientific">hydrothermal vent metagenome</name>
    <dbReference type="NCBI Taxonomy" id="652676"/>
    <lineage>
        <taxon>unclassified sequences</taxon>
        <taxon>metagenomes</taxon>
        <taxon>ecological metagenomes</taxon>
    </lineage>
</organism>
<gene>
    <name evidence="1" type="ORF">MNBD_BACTEROID03-1217</name>
</gene>
<dbReference type="Gene3D" id="2.160.20.80">
    <property type="entry name" value="E3 ubiquitin-protein ligase SopA"/>
    <property type="match status" value="1"/>
</dbReference>
<name>A0A3B0SXC7_9ZZZZ</name>
<accession>A0A3B0SXC7</accession>
<dbReference type="EMBL" id="UOEL01000048">
    <property type="protein sequence ID" value="VAW11091.1"/>
    <property type="molecule type" value="Genomic_DNA"/>
</dbReference>
<evidence type="ECO:0000313" key="1">
    <source>
        <dbReference type="EMBL" id="VAW11091.1"/>
    </source>
</evidence>